<name>A0A9X9MG04_BLUGR</name>
<dbReference type="EMBL" id="LR026988">
    <property type="protein sequence ID" value="VDB85666.1"/>
    <property type="molecule type" value="Genomic_DNA"/>
</dbReference>
<protein>
    <submittedName>
        <fullName evidence="1">Bgt-50040</fullName>
    </submittedName>
</protein>
<proteinExistence type="predicted"/>
<evidence type="ECO:0000313" key="1">
    <source>
        <dbReference type="EMBL" id="VDB85666.1"/>
    </source>
</evidence>
<sequence length="58" mass="6890">MLGHQITIFLLRIVRKLLIIHSLERLPSLPKFRLSIKLMSSLHMFNRDEHRPILCVSQ</sequence>
<keyword evidence="2" id="KW-1185">Reference proteome</keyword>
<dbReference type="AlphaFoldDB" id="A0A9X9MG04"/>
<reference evidence="1 2" key="1">
    <citation type="submission" date="2018-08" db="EMBL/GenBank/DDBJ databases">
        <authorList>
            <person name="Muller C M."/>
        </authorList>
    </citation>
    <scope>NUCLEOTIDE SEQUENCE [LARGE SCALE GENOMIC DNA]</scope>
</reference>
<organism evidence="1 2">
    <name type="scientific">Blumeria graminis f. sp. tritici</name>
    <dbReference type="NCBI Taxonomy" id="62690"/>
    <lineage>
        <taxon>Eukaryota</taxon>
        <taxon>Fungi</taxon>
        <taxon>Dikarya</taxon>
        <taxon>Ascomycota</taxon>
        <taxon>Pezizomycotina</taxon>
        <taxon>Leotiomycetes</taxon>
        <taxon>Erysiphales</taxon>
        <taxon>Erysiphaceae</taxon>
        <taxon>Blumeria</taxon>
    </lineage>
</organism>
<gene>
    <name evidence="1" type="ORF">BGT96224V316_LOCUS3433</name>
</gene>
<accession>A0A9X9MG04</accession>
<evidence type="ECO:0000313" key="2">
    <source>
        <dbReference type="Proteomes" id="UP000324639"/>
    </source>
</evidence>
<dbReference type="Proteomes" id="UP000324639">
    <property type="component" value="Chromosome Bgt_-05"/>
</dbReference>